<dbReference type="HOGENOM" id="CLU_074354_0_1_11"/>
<dbReference type="STRING" id="1179773.BN6_53200"/>
<gene>
    <name evidence="4" type="ordered locus">BN6_53200</name>
</gene>
<accession>K0K6T3</accession>
<dbReference type="eggNOG" id="COG2203">
    <property type="taxonomic scope" value="Bacteria"/>
</dbReference>
<dbReference type="Proteomes" id="UP000006281">
    <property type="component" value="Chromosome"/>
</dbReference>
<dbReference type="KEGG" id="sesp:BN6_53200"/>
<dbReference type="PATRIC" id="fig|1179773.3.peg.5356"/>
<dbReference type="eggNOG" id="COG3707">
    <property type="taxonomic scope" value="Bacteria"/>
</dbReference>
<evidence type="ECO:0000313" key="4">
    <source>
        <dbReference type="EMBL" id="CCH32584.1"/>
    </source>
</evidence>
<dbReference type="Gene3D" id="1.10.10.10">
    <property type="entry name" value="Winged helix-like DNA-binding domain superfamily/Winged helix DNA-binding domain"/>
    <property type="match status" value="1"/>
</dbReference>
<dbReference type="InterPro" id="IPR036388">
    <property type="entry name" value="WH-like_DNA-bd_sf"/>
</dbReference>
<protein>
    <submittedName>
        <fullName evidence="4">ANTAR domain-containing protein</fullName>
    </submittedName>
</protein>
<dbReference type="SUPFAM" id="SSF55781">
    <property type="entry name" value="GAF domain-like"/>
    <property type="match status" value="1"/>
</dbReference>
<evidence type="ECO:0000256" key="2">
    <source>
        <dbReference type="ARBA" id="ARBA00023163"/>
    </source>
</evidence>
<dbReference type="Pfam" id="PF13185">
    <property type="entry name" value="GAF_2"/>
    <property type="match status" value="1"/>
</dbReference>
<reference evidence="4 5" key="1">
    <citation type="journal article" date="2012" name="BMC Genomics">
        <title>Complete genome sequence of Saccharothrix espanaensis DSM 44229T and comparison to the other completely sequenced Pseudonocardiaceae.</title>
        <authorList>
            <person name="Strobel T."/>
            <person name="Al-Dilaimi A."/>
            <person name="Blom J."/>
            <person name="Gessner A."/>
            <person name="Kalinowski J."/>
            <person name="Luzhetska M."/>
            <person name="Puhler A."/>
            <person name="Szczepanowski R."/>
            <person name="Bechthold A."/>
            <person name="Ruckert C."/>
        </authorList>
    </citation>
    <scope>NUCLEOTIDE SEQUENCE [LARGE SCALE GENOMIC DNA]</scope>
    <source>
        <strain evidence="5">ATCC 51144 / DSM 44229 / JCM 9112 / NBRC 15066 / NRRL 15764</strain>
    </source>
</reference>
<sequence length="190" mass="20382">MSVTLLSDDGPVTGATTGREASEVDVAQYRAGEGPCLEAVRIGEVVRAVAAELPDRWPAFAEQAEGLGVAGYLSAPLCFDEDTPASLNLYSGHADGLRALDVALLELYTTAVEAALRNARRYLRAREQAAQLRQALASRAVIDQAKGIVMAVHRVSADEAFAMLAARSQRENVKLRDLAERFLEDLLAAD</sequence>
<dbReference type="AlphaFoldDB" id="K0K6T3"/>
<keyword evidence="2" id="KW-0804">Transcription</keyword>
<evidence type="ECO:0000259" key="3">
    <source>
        <dbReference type="PROSITE" id="PS50921"/>
    </source>
</evidence>
<dbReference type="InterPro" id="IPR003018">
    <property type="entry name" value="GAF"/>
</dbReference>
<dbReference type="GO" id="GO:0003723">
    <property type="term" value="F:RNA binding"/>
    <property type="evidence" value="ECO:0007669"/>
    <property type="project" value="InterPro"/>
</dbReference>
<evidence type="ECO:0000313" key="5">
    <source>
        <dbReference type="Proteomes" id="UP000006281"/>
    </source>
</evidence>
<dbReference type="Pfam" id="PF03861">
    <property type="entry name" value="ANTAR"/>
    <property type="match status" value="1"/>
</dbReference>
<dbReference type="PROSITE" id="PS50921">
    <property type="entry name" value="ANTAR"/>
    <property type="match status" value="1"/>
</dbReference>
<feature type="domain" description="ANTAR" evidence="3">
    <location>
        <begin position="122"/>
        <end position="183"/>
    </location>
</feature>
<dbReference type="InterPro" id="IPR029016">
    <property type="entry name" value="GAF-like_dom_sf"/>
</dbReference>
<dbReference type="EMBL" id="HE804045">
    <property type="protein sequence ID" value="CCH32584.1"/>
    <property type="molecule type" value="Genomic_DNA"/>
</dbReference>
<organism evidence="4 5">
    <name type="scientific">Saccharothrix espanaensis (strain ATCC 51144 / DSM 44229 / JCM 9112 / NBRC 15066 / NRRL 15764)</name>
    <dbReference type="NCBI Taxonomy" id="1179773"/>
    <lineage>
        <taxon>Bacteria</taxon>
        <taxon>Bacillati</taxon>
        <taxon>Actinomycetota</taxon>
        <taxon>Actinomycetes</taxon>
        <taxon>Pseudonocardiales</taxon>
        <taxon>Pseudonocardiaceae</taxon>
        <taxon>Saccharothrix</taxon>
    </lineage>
</organism>
<dbReference type="SMART" id="SM01012">
    <property type="entry name" value="ANTAR"/>
    <property type="match status" value="1"/>
</dbReference>
<name>K0K6T3_SACES</name>
<dbReference type="BioCyc" id="SESP1179773:BN6_RS25705-MONOMER"/>
<keyword evidence="5" id="KW-1185">Reference proteome</keyword>
<keyword evidence="1" id="KW-0805">Transcription regulation</keyword>
<dbReference type="InterPro" id="IPR005561">
    <property type="entry name" value="ANTAR"/>
</dbReference>
<proteinExistence type="predicted"/>
<evidence type="ECO:0000256" key="1">
    <source>
        <dbReference type="ARBA" id="ARBA00023015"/>
    </source>
</evidence>
<dbReference type="Gene3D" id="3.30.450.40">
    <property type="match status" value="1"/>
</dbReference>